<evidence type="ECO:0000313" key="1">
    <source>
        <dbReference type="EMBL" id="KAF4624387.1"/>
    </source>
</evidence>
<name>A0A8H4VW37_9HELO</name>
<accession>A0A8H4VW37</accession>
<protein>
    <submittedName>
        <fullName evidence="1">Uncharacterized protein</fullName>
    </submittedName>
</protein>
<sequence length="124" mass="13904">MPPPVHSAHSLSRRVAANPQLASLPACQPARPPDFPIYQFSALPHTNLDSLHLPSPPFSTATPLDLPSAAVVEPNPPWTRHRTTPPDFLFILCRFCLRGPPTSTDPLRTNTTRRLRLRLDFRDR</sequence>
<keyword evidence="2" id="KW-1185">Reference proteome</keyword>
<comment type="caution">
    <text evidence="1">The sequence shown here is derived from an EMBL/GenBank/DDBJ whole genome shotgun (WGS) entry which is preliminary data.</text>
</comment>
<organism evidence="1 2">
    <name type="scientific">Cudoniella acicularis</name>
    <dbReference type="NCBI Taxonomy" id="354080"/>
    <lineage>
        <taxon>Eukaryota</taxon>
        <taxon>Fungi</taxon>
        <taxon>Dikarya</taxon>
        <taxon>Ascomycota</taxon>
        <taxon>Pezizomycotina</taxon>
        <taxon>Leotiomycetes</taxon>
        <taxon>Helotiales</taxon>
        <taxon>Tricladiaceae</taxon>
        <taxon>Cudoniella</taxon>
    </lineage>
</organism>
<dbReference type="EMBL" id="JAAMPI010001671">
    <property type="protein sequence ID" value="KAF4624387.1"/>
    <property type="molecule type" value="Genomic_DNA"/>
</dbReference>
<evidence type="ECO:0000313" key="2">
    <source>
        <dbReference type="Proteomes" id="UP000566819"/>
    </source>
</evidence>
<reference evidence="1 2" key="1">
    <citation type="submission" date="2020-03" db="EMBL/GenBank/DDBJ databases">
        <title>Draft Genome Sequence of Cudoniella acicularis.</title>
        <authorList>
            <person name="Buettner E."/>
            <person name="Kellner H."/>
        </authorList>
    </citation>
    <scope>NUCLEOTIDE SEQUENCE [LARGE SCALE GENOMIC DNA]</scope>
    <source>
        <strain evidence="1 2">DSM 108380</strain>
    </source>
</reference>
<proteinExistence type="predicted"/>
<dbReference type="Proteomes" id="UP000566819">
    <property type="component" value="Unassembled WGS sequence"/>
</dbReference>
<gene>
    <name evidence="1" type="ORF">G7Y89_g13787</name>
</gene>
<dbReference type="AlphaFoldDB" id="A0A8H4VW37"/>